<evidence type="ECO:0000256" key="1">
    <source>
        <dbReference type="SAM" id="Phobius"/>
    </source>
</evidence>
<gene>
    <name evidence="2" type="ORF">TWF718_002109</name>
</gene>
<proteinExistence type="predicted"/>
<dbReference type="Proteomes" id="UP001313282">
    <property type="component" value="Unassembled WGS sequence"/>
</dbReference>
<keyword evidence="3" id="KW-1185">Reference proteome</keyword>
<feature type="transmembrane region" description="Helical" evidence="1">
    <location>
        <begin position="27"/>
        <end position="47"/>
    </location>
</feature>
<keyword evidence="1" id="KW-0472">Membrane</keyword>
<sequence length="146" mass="16009">MGPVVVILMILNQYIDAATQGILNILYSFTSALPILAPIVWPISFILRLRVHLAPQKSFLGGIFGPLKLGGCENVTGAVVAGAGIYWLYGNCRPFRRIVGNVKRRGRRVWGCLMRLDFVGVVEAIIRNPDTVGGRSGSGFRVQNKR</sequence>
<dbReference type="EMBL" id="JAVHNR010000010">
    <property type="protein sequence ID" value="KAK6331560.1"/>
    <property type="molecule type" value="Genomic_DNA"/>
</dbReference>
<organism evidence="2 3">
    <name type="scientific">Orbilia javanica</name>
    <dbReference type="NCBI Taxonomy" id="47235"/>
    <lineage>
        <taxon>Eukaryota</taxon>
        <taxon>Fungi</taxon>
        <taxon>Dikarya</taxon>
        <taxon>Ascomycota</taxon>
        <taxon>Pezizomycotina</taxon>
        <taxon>Orbiliomycetes</taxon>
        <taxon>Orbiliales</taxon>
        <taxon>Orbiliaceae</taxon>
        <taxon>Orbilia</taxon>
    </lineage>
</organism>
<protein>
    <submittedName>
        <fullName evidence="2">Uncharacterized protein</fullName>
    </submittedName>
</protein>
<name>A0AAN8RBZ9_9PEZI</name>
<comment type="caution">
    <text evidence="2">The sequence shown here is derived from an EMBL/GenBank/DDBJ whole genome shotgun (WGS) entry which is preliminary data.</text>
</comment>
<dbReference type="AlphaFoldDB" id="A0AAN8RBZ9"/>
<keyword evidence="1" id="KW-0812">Transmembrane</keyword>
<reference evidence="2 3" key="1">
    <citation type="submission" date="2019-10" db="EMBL/GenBank/DDBJ databases">
        <authorList>
            <person name="Palmer J.M."/>
        </authorList>
    </citation>
    <scope>NUCLEOTIDE SEQUENCE [LARGE SCALE GENOMIC DNA]</scope>
    <source>
        <strain evidence="2 3">TWF718</strain>
    </source>
</reference>
<evidence type="ECO:0000313" key="3">
    <source>
        <dbReference type="Proteomes" id="UP001313282"/>
    </source>
</evidence>
<accession>A0AAN8RBZ9</accession>
<keyword evidence="1" id="KW-1133">Transmembrane helix</keyword>
<evidence type="ECO:0000313" key="2">
    <source>
        <dbReference type="EMBL" id="KAK6331560.1"/>
    </source>
</evidence>